<accession>I3SP21</accession>
<evidence type="ECO:0000313" key="2">
    <source>
        <dbReference type="EMBL" id="AFK42013.1"/>
    </source>
</evidence>
<dbReference type="EMBL" id="BT142219">
    <property type="protein sequence ID" value="AFK42013.1"/>
    <property type="molecule type" value="mRNA"/>
</dbReference>
<proteinExistence type="evidence at transcript level"/>
<sequence>MKVTLKSHPTYQSPRHFEPPPTTQDHLNHISNLQRPLTHLTFP</sequence>
<reference evidence="2" key="1">
    <citation type="submission" date="2012-05" db="EMBL/GenBank/DDBJ databases">
        <authorList>
            <person name="Krishnakumar V."/>
            <person name="Cheung F."/>
            <person name="Xiao Y."/>
            <person name="Chan A."/>
            <person name="Moskal W.A."/>
            <person name="Town C.D."/>
        </authorList>
    </citation>
    <scope>NUCLEOTIDE SEQUENCE</scope>
</reference>
<name>I3SP21_MEDTR</name>
<organism evidence="2">
    <name type="scientific">Medicago truncatula</name>
    <name type="common">Barrel medic</name>
    <name type="synonym">Medicago tribuloides</name>
    <dbReference type="NCBI Taxonomy" id="3880"/>
    <lineage>
        <taxon>Eukaryota</taxon>
        <taxon>Viridiplantae</taxon>
        <taxon>Streptophyta</taxon>
        <taxon>Embryophyta</taxon>
        <taxon>Tracheophyta</taxon>
        <taxon>Spermatophyta</taxon>
        <taxon>Magnoliopsida</taxon>
        <taxon>eudicotyledons</taxon>
        <taxon>Gunneridae</taxon>
        <taxon>Pentapetalae</taxon>
        <taxon>rosids</taxon>
        <taxon>fabids</taxon>
        <taxon>Fabales</taxon>
        <taxon>Fabaceae</taxon>
        <taxon>Papilionoideae</taxon>
        <taxon>50 kb inversion clade</taxon>
        <taxon>NPAAA clade</taxon>
        <taxon>Hologalegina</taxon>
        <taxon>IRL clade</taxon>
        <taxon>Trifolieae</taxon>
        <taxon>Medicago</taxon>
    </lineage>
</organism>
<evidence type="ECO:0000256" key="1">
    <source>
        <dbReference type="SAM" id="MobiDB-lite"/>
    </source>
</evidence>
<protein>
    <submittedName>
        <fullName evidence="2">Uncharacterized protein</fullName>
    </submittedName>
</protein>
<feature type="compositionally biased region" description="Polar residues" evidence="1">
    <location>
        <begin position="23"/>
        <end position="35"/>
    </location>
</feature>
<dbReference type="AlphaFoldDB" id="I3SP21"/>
<feature type="region of interest" description="Disordered" evidence="1">
    <location>
        <begin position="1"/>
        <end position="43"/>
    </location>
</feature>